<reference evidence="1 2" key="1">
    <citation type="journal article" date="2022" name="DNA Res.">
        <title>Chromosomal-level genome assembly of the orchid tree Bauhinia variegata (Leguminosae; Cercidoideae) supports the allotetraploid origin hypothesis of Bauhinia.</title>
        <authorList>
            <person name="Zhong Y."/>
            <person name="Chen Y."/>
            <person name="Zheng D."/>
            <person name="Pang J."/>
            <person name="Liu Y."/>
            <person name="Luo S."/>
            <person name="Meng S."/>
            <person name="Qian L."/>
            <person name="Wei D."/>
            <person name="Dai S."/>
            <person name="Zhou R."/>
        </authorList>
    </citation>
    <scope>NUCLEOTIDE SEQUENCE [LARGE SCALE GENOMIC DNA]</scope>
    <source>
        <strain evidence="1">BV-YZ2020</strain>
    </source>
</reference>
<sequence>MDPETEFLVSKRKTGNEWEIFKENVKPLKRGRKVNLLNDALKSHNDNELKKSLLDNRRRLIEAIDEYQGDDPLLPWLECIKWVQEAFPPGGDCSGLVVIYEQCVRTFWHSERYKDDLRYLKVWLEYADNCIDADIIYSFLDANGIGKTHAAFYISYALHIESKNKMKAANEIFELGISRNAQPIDKLKDAFRNFFARSMRKPKVADEDPMEKHLPVRSFGTVLAKGDNQVRPSLNSDLSAKNSRQDRTRAPLAIFKDSNIVDDATFPHQPDESKTDLHSWHTLGSRAERNKENNAIPVKWASYKIPQRPGNRTGGATASASIPVFVDEECEETQKVKSGNCKSTSLQIRHEDGQDLKRETELLRKNPLRNFPQTVYQDNFFLLHECKEIQTFETPAYYPISNHYATPGLAFIIENIESQACGDIMIHFVVSILKFKKTAFIICNNIITSFIFGLY</sequence>
<keyword evidence="2" id="KW-1185">Reference proteome</keyword>
<evidence type="ECO:0000313" key="2">
    <source>
        <dbReference type="Proteomes" id="UP000828941"/>
    </source>
</evidence>
<comment type="caution">
    <text evidence="1">The sequence shown here is derived from an EMBL/GenBank/DDBJ whole genome shotgun (WGS) entry which is preliminary data.</text>
</comment>
<evidence type="ECO:0000313" key="1">
    <source>
        <dbReference type="EMBL" id="KAI4352614.1"/>
    </source>
</evidence>
<proteinExistence type="predicted"/>
<accession>A0ACB9PX67</accession>
<protein>
    <submittedName>
        <fullName evidence="1">Uncharacterized protein</fullName>
    </submittedName>
</protein>
<name>A0ACB9PX67_BAUVA</name>
<dbReference type="EMBL" id="CM039428">
    <property type="protein sequence ID" value="KAI4352614.1"/>
    <property type="molecule type" value="Genomic_DNA"/>
</dbReference>
<dbReference type="Proteomes" id="UP000828941">
    <property type="component" value="Chromosome 3"/>
</dbReference>
<gene>
    <name evidence="1" type="ORF">L6164_006849</name>
</gene>
<organism evidence="1 2">
    <name type="scientific">Bauhinia variegata</name>
    <name type="common">Purple orchid tree</name>
    <name type="synonym">Phanera variegata</name>
    <dbReference type="NCBI Taxonomy" id="167791"/>
    <lineage>
        <taxon>Eukaryota</taxon>
        <taxon>Viridiplantae</taxon>
        <taxon>Streptophyta</taxon>
        <taxon>Embryophyta</taxon>
        <taxon>Tracheophyta</taxon>
        <taxon>Spermatophyta</taxon>
        <taxon>Magnoliopsida</taxon>
        <taxon>eudicotyledons</taxon>
        <taxon>Gunneridae</taxon>
        <taxon>Pentapetalae</taxon>
        <taxon>rosids</taxon>
        <taxon>fabids</taxon>
        <taxon>Fabales</taxon>
        <taxon>Fabaceae</taxon>
        <taxon>Cercidoideae</taxon>
        <taxon>Cercideae</taxon>
        <taxon>Bauhiniinae</taxon>
        <taxon>Bauhinia</taxon>
    </lineage>
</organism>